<keyword evidence="3" id="KW-1185">Reference proteome</keyword>
<evidence type="ECO:0000256" key="1">
    <source>
        <dbReference type="SAM" id="SignalP"/>
    </source>
</evidence>
<protein>
    <submittedName>
        <fullName evidence="2">Uncharacterized protein</fullName>
    </submittedName>
</protein>
<comment type="caution">
    <text evidence="2">The sequence shown here is derived from an EMBL/GenBank/DDBJ whole genome shotgun (WGS) entry which is preliminary data.</text>
</comment>
<reference evidence="2 3" key="1">
    <citation type="submission" date="2018-05" db="EMBL/GenBank/DDBJ databases">
        <title>Genomic Encyclopedia of Type Strains, Phase IV (KMG-IV): sequencing the most valuable type-strain genomes for metagenomic binning, comparative biology and taxonomic classification.</title>
        <authorList>
            <person name="Goeker M."/>
        </authorList>
    </citation>
    <scope>NUCLEOTIDE SEQUENCE [LARGE SCALE GENOMIC DNA]</scope>
    <source>
        <strain evidence="2 3">DSM 24906</strain>
    </source>
</reference>
<name>A0AA45C8H8_9BACT</name>
<dbReference type="Proteomes" id="UP000245921">
    <property type="component" value="Unassembled WGS sequence"/>
</dbReference>
<dbReference type="RefSeq" id="WP_109604110.1">
    <property type="nucleotide sequence ID" value="NZ_QGGI01000003.1"/>
</dbReference>
<evidence type="ECO:0000313" key="3">
    <source>
        <dbReference type="Proteomes" id="UP000245921"/>
    </source>
</evidence>
<dbReference type="AlphaFoldDB" id="A0AA45C8H8"/>
<proteinExistence type="predicted"/>
<gene>
    <name evidence="2" type="ORF">C7380_103179</name>
</gene>
<keyword evidence="1" id="KW-0732">Signal</keyword>
<evidence type="ECO:0000313" key="2">
    <source>
        <dbReference type="EMBL" id="PWJ95998.1"/>
    </source>
</evidence>
<organism evidence="2 3">
    <name type="scientific">Oceanotoga teriensis</name>
    <dbReference type="NCBI Taxonomy" id="515440"/>
    <lineage>
        <taxon>Bacteria</taxon>
        <taxon>Thermotogati</taxon>
        <taxon>Thermotogota</taxon>
        <taxon>Thermotogae</taxon>
        <taxon>Petrotogales</taxon>
        <taxon>Petrotogaceae</taxon>
        <taxon>Oceanotoga</taxon>
    </lineage>
</organism>
<feature type="chain" id="PRO_5041320358" evidence="1">
    <location>
        <begin position="20"/>
        <end position="357"/>
    </location>
</feature>
<dbReference type="EMBL" id="QGGI01000003">
    <property type="protein sequence ID" value="PWJ95998.1"/>
    <property type="molecule type" value="Genomic_DNA"/>
</dbReference>
<sequence length="357" mass="40174">MKKVLAFLMVAVLALAAFASSTPEWKISGKGHFDFKYQEELSMEDTFGIDSGWAKGLGFSVAKDGEKTGWKVTIASESLNDFGKLEGTDFYAYHKANFSDTLSLKLTYGKHKVVESRVGMSAALTSKMNDLEFVVTPAMYVTDETTPTIGMDLKATANYMEKAIYAEFKAKALTEGATNMVLEAKLNSNVDKLVSMPVTLFVEGYYKTESNFATNTLKAKANIGYAFDGADRKVDFKNEVILNMEKDVDTKTTYKPELNLNYDTLTFNNKFEMVMQKDVDTLLTYKPEVSYKFMEDYKVGVDAVVPVLLEKDAKAVYEIKPYVEADYELLTYKLYSEFKVNEEDAKPLFGFKVSFEM</sequence>
<feature type="signal peptide" evidence="1">
    <location>
        <begin position="1"/>
        <end position="19"/>
    </location>
</feature>
<accession>A0AA45C8H8</accession>